<evidence type="ECO:0000256" key="4">
    <source>
        <dbReference type="ARBA" id="ARBA00023125"/>
    </source>
</evidence>
<gene>
    <name evidence="11" type="ORF">ACJIZ3_024130</name>
</gene>
<dbReference type="Pfam" id="PF08781">
    <property type="entry name" value="DP"/>
    <property type="match status" value="1"/>
</dbReference>
<evidence type="ECO:0000259" key="10">
    <source>
        <dbReference type="SMART" id="SM01372"/>
    </source>
</evidence>
<evidence type="ECO:0000259" key="9">
    <source>
        <dbReference type="SMART" id="SM01138"/>
    </source>
</evidence>
<dbReference type="Gene3D" id="1.10.10.10">
    <property type="entry name" value="Winged helix-like DNA-binding domain superfamily/Winged helix DNA-binding domain"/>
    <property type="match status" value="1"/>
</dbReference>
<keyword evidence="7" id="KW-0131">Cell cycle</keyword>
<keyword evidence="3 8" id="KW-0805">Transcription regulation</keyword>
<dbReference type="InterPro" id="IPR003316">
    <property type="entry name" value="E2F_WHTH_DNA-bd_dom"/>
</dbReference>
<organism evidence="11 12">
    <name type="scientific">Penstemon smallii</name>
    <dbReference type="NCBI Taxonomy" id="265156"/>
    <lineage>
        <taxon>Eukaryota</taxon>
        <taxon>Viridiplantae</taxon>
        <taxon>Streptophyta</taxon>
        <taxon>Embryophyta</taxon>
        <taxon>Tracheophyta</taxon>
        <taxon>Spermatophyta</taxon>
        <taxon>Magnoliopsida</taxon>
        <taxon>eudicotyledons</taxon>
        <taxon>Gunneridae</taxon>
        <taxon>Pentapetalae</taxon>
        <taxon>asterids</taxon>
        <taxon>lamiids</taxon>
        <taxon>Lamiales</taxon>
        <taxon>Plantaginaceae</taxon>
        <taxon>Cheloneae</taxon>
        <taxon>Penstemon</taxon>
    </lineage>
</organism>
<dbReference type="FunFam" id="1.10.10.10:FF:000360">
    <property type="entry name" value="Transcription factor Dp-1, a"/>
    <property type="match status" value="1"/>
</dbReference>
<evidence type="ECO:0000313" key="12">
    <source>
        <dbReference type="Proteomes" id="UP001634393"/>
    </source>
</evidence>
<dbReference type="Pfam" id="PF02319">
    <property type="entry name" value="WHD_E2F_TDP"/>
    <property type="match status" value="1"/>
</dbReference>
<feature type="domain" description="E2F/DP family winged-helix DNA-binding" evidence="10">
    <location>
        <begin position="24"/>
        <end position="106"/>
    </location>
</feature>
<evidence type="ECO:0000256" key="5">
    <source>
        <dbReference type="ARBA" id="ARBA00023163"/>
    </source>
</evidence>
<dbReference type="InterPro" id="IPR038168">
    <property type="entry name" value="TF_DP_C_sf"/>
</dbReference>
<keyword evidence="6 8" id="KW-0539">Nucleus</keyword>
<evidence type="ECO:0000256" key="7">
    <source>
        <dbReference type="ARBA" id="ARBA00023306"/>
    </source>
</evidence>
<evidence type="ECO:0000256" key="2">
    <source>
        <dbReference type="ARBA" id="ARBA00010940"/>
    </source>
</evidence>
<name>A0ABD3TQZ0_9LAMI</name>
<dbReference type="Gene3D" id="1.20.140.80">
    <property type="entry name" value="Transcription factor DP"/>
    <property type="match status" value="1"/>
</dbReference>
<dbReference type="SUPFAM" id="SSF144074">
    <property type="entry name" value="E2F-DP heterodimerization region"/>
    <property type="match status" value="1"/>
</dbReference>
<evidence type="ECO:0008006" key="13">
    <source>
        <dbReference type="Google" id="ProtNLM"/>
    </source>
</evidence>
<keyword evidence="5 8" id="KW-0804">Transcription</keyword>
<dbReference type="PANTHER" id="PTHR12548:SF19">
    <property type="entry name" value="TRANSCRIPTION FACTOR-LIKE PROTEIN DPA"/>
    <property type="match status" value="1"/>
</dbReference>
<evidence type="ECO:0000256" key="3">
    <source>
        <dbReference type="ARBA" id="ARBA00023015"/>
    </source>
</evidence>
<evidence type="ECO:0000256" key="1">
    <source>
        <dbReference type="ARBA" id="ARBA00004123"/>
    </source>
</evidence>
<proteinExistence type="inferred from homology"/>
<reference evidence="11 12" key="1">
    <citation type="submission" date="2024-12" db="EMBL/GenBank/DDBJ databases">
        <title>The unique morphological basis and parallel evolutionary history of personate flowers in Penstemon.</title>
        <authorList>
            <person name="Depatie T.H."/>
            <person name="Wessinger C.A."/>
        </authorList>
    </citation>
    <scope>NUCLEOTIDE SEQUENCE [LARGE SCALE GENOMIC DNA]</scope>
    <source>
        <strain evidence="11">WTNN_2</strain>
        <tissue evidence="11">Leaf</tissue>
    </source>
</reference>
<evidence type="ECO:0000256" key="8">
    <source>
        <dbReference type="RuleBase" id="RU003796"/>
    </source>
</evidence>
<sequence>MQEENSLVNVERSSMSNNKRASKFVARGLRQFSLTVCQKVESKGITSYNEVADEIIAEILAAEQESTACIDEFSDKNIRRRVYDAINVFTALDIITKDKKEIRWKGFPSVNETYMEDIKVLHANLKARIGKKAAYLKDMEAQIAGLRSLMLRNRKLLKPGCVPPKGFDLPFILVQANSHATVEIEISEDMQLVHFDFNSTPFRLHDDIDIVKLIMHYQHPGNKP</sequence>
<evidence type="ECO:0000313" key="11">
    <source>
        <dbReference type="EMBL" id="KAL3839539.1"/>
    </source>
</evidence>
<dbReference type="SMART" id="SM01138">
    <property type="entry name" value="DP"/>
    <property type="match status" value="1"/>
</dbReference>
<dbReference type="GO" id="GO:0003677">
    <property type="term" value="F:DNA binding"/>
    <property type="evidence" value="ECO:0007669"/>
    <property type="project" value="UniProtKB-KW"/>
</dbReference>
<dbReference type="SMART" id="SM01372">
    <property type="entry name" value="E2F_TDP"/>
    <property type="match status" value="1"/>
</dbReference>
<dbReference type="InterPro" id="IPR037241">
    <property type="entry name" value="E2F-DP_heterodim"/>
</dbReference>
<accession>A0ABD3TQZ0</accession>
<comment type="caution">
    <text evidence="11">The sequence shown here is derived from an EMBL/GenBank/DDBJ whole genome shotgun (WGS) entry which is preliminary data.</text>
</comment>
<dbReference type="SUPFAM" id="SSF46785">
    <property type="entry name" value="Winged helix' DNA-binding domain"/>
    <property type="match status" value="1"/>
</dbReference>
<dbReference type="InterPro" id="IPR015648">
    <property type="entry name" value="Transcrpt_fac_DP"/>
</dbReference>
<dbReference type="Proteomes" id="UP001634393">
    <property type="component" value="Unassembled WGS sequence"/>
</dbReference>
<feature type="domain" description="Transcription factor DP C-terminal" evidence="9">
    <location>
        <begin position="116"/>
        <end position="219"/>
    </location>
</feature>
<dbReference type="EMBL" id="JBJXBP010000003">
    <property type="protein sequence ID" value="KAL3839539.1"/>
    <property type="molecule type" value="Genomic_DNA"/>
</dbReference>
<dbReference type="AlphaFoldDB" id="A0ABD3TQZ0"/>
<comment type="subcellular location">
    <subcellularLocation>
        <location evidence="1 8">Nucleus</location>
    </subcellularLocation>
</comment>
<dbReference type="CDD" id="cd14458">
    <property type="entry name" value="DP_DD"/>
    <property type="match status" value="1"/>
</dbReference>
<dbReference type="PANTHER" id="PTHR12548">
    <property type="entry name" value="TRANSCRIPTION FACTOR DP"/>
    <property type="match status" value="1"/>
</dbReference>
<dbReference type="InterPro" id="IPR036388">
    <property type="entry name" value="WH-like_DNA-bd_sf"/>
</dbReference>
<keyword evidence="4 8" id="KW-0238">DNA-binding</keyword>
<dbReference type="GO" id="GO:0005634">
    <property type="term" value="C:nucleus"/>
    <property type="evidence" value="ECO:0007669"/>
    <property type="project" value="UniProtKB-SubCell"/>
</dbReference>
<keyword evidence="12" id="KW-1185">Reference proteome</keyword>
<comment type="similarity">
    <text evidence="2 8">Belongs to the E2F/DP family.</text>
</comment>
<protein>
    <recommendedName>
        <fullName evidence="13">Transcription factor-like protein DPA</fullName>
    </recommendedName>
</protein>
<evidence type="ECO:0000256" key="6">
    <source>
        <dbReference type="ARBA" id="ARBA00023242"/>
    </source>
</evidence>
<dbReference type="InterPro" id="IPR014889">
    <property type="entry name" value="Transc_factor_DP_C"/>
</dbReference>
<dbReference type="InterPro" id="IPR036390">
    <property type="entry name" value="WH_DNA-bd_sf"/>
</dbReference>